<accession>A0AAW0FB46</accession>
<dbReference type="Pfam" id="PF04193">
    <property type="entry name" value="PQ-loop"/>
    <property type="match status" value="2"/>
</dbReference>
<dbReference type="Gene3D" id="1.20.1280.290">
    <property type="match status" value="2"/>
</dbReference>
<comment type="subcellular location">
    <subcellularLocation>
        <location evidence="1">Membrane</location>
        <topology evidence="1">Multi-pass membrane protein</topology>
    </subcellularLocation>
</comment>
<dbReference type="InterPro" id="IPR051415">
    <property type="entry name" value="LAAT-1"/>
</dbReference>
<protein>
    <recommendedName>
        <fullName evidence="8">PQ-loop-domain-containing protein</fullName>
    </recommendedName>
</protein>
<keyword evidence="4 5" id="KW-0472">Membrane</keyword>
<dbReference type="PANTHER" id="PTHR16201:SF37">
    <property type="entry name" value="PQ-LOOP REPEAT-CONTAINING PROTEIN"/>
    <property type="match status" value="1"/>
</dbReference>
<keyword evidence="3 5" id="KW-1133">Transmembrane helix</keyword>
<proteinExistence type="predicted"/>
<evidence type="ECO:0000256" key="5">
    <source>
        <dbReference type="SAM" id="Phobius"/>
    </source>
</evidence>
<evidence type="ECO:0000256" key="2">
    <source>
        <dbReference type="ARBA" id="ARBA00022692"/>
    </source>
</evidence>
<evidence type="ECO:0000256" key="3">
    <source>
        <dbReference type="ARBA" id="ARBA00022989"/>
    </source>
</evidence>
<evidence type="ECO:0000313" key="7">
    <source>
        <dbReference type="Proteomes" id="UP001385951"/>
    </source>
</evidence>
<feature type="transmembrane region" description="Helical" evidence="5">
    <location>
        <begin position="159"/>
        <end position="177"/>
    </location>
</feature>
<gene>
    <name evidence="6" type="ORF">QCA50_019532</name>
</gene>
<reference evidence="6 7" key="1">
    <citation type="submission" date="2022-09" db="EMBL/GenBank/DDBJ databases">
        <authorList>
            <person name="Palmer J.M."/>
        </authorList>
    </citation>
    <scope>NUCLEOTIDE SEQUENCE [LARGE SCALE GENOMIC DNA]</scope>
    <source>
        <strain evidence="6 7">DSM 7382</strain>
    </source>
</reference>
<organism evidence="6 7">
    <name type="scientific">Cerrena zonata</name>
    <dbReference type="NCBI Taxonomy" id="2478898"/>
    <lineage>
        <taxon>Eukaryota</taxon>
        <taxon>Fungi</taxon>
        <taxon>Dikarya</taxon>
        <taxon>Basidiomycota</taxon>
        <taxon>Agaricomycotina</taxon>
        <taxon>Agaricomycetes</taxon>
        <taxon>Polyporales</taxon>
        <taxon>Cerrenaceae</taxon>
        <taxon>Cerrena</taxon>
    </lineage>
</organism>
<evidence type="ECO:0000256" key="1">
    <source>
        <dbReference type="ARBA" id="ARBA00004141"/>
    </source>
</evidence>
<name>A0AAW0FB46_9APHY</name>
<evidence type="ECO:0000313" key="6">
    <source>
        <dbReference type="EMBL" id="KAK7677526.1"/>
    </source>
</evidence>
<comment type="caution">
    <text evidence="6">The sequence shown here is derived from an EMBL/GenBank/DDBJ whole genome shotgun (WGS) entry which is preliminary data.</text>
</comment>
<keyword evidence="2 5" id="KW-0812">Transmembrane</keyword>
<feature type="transmembrane region" description="Helical" evidence="5">
    <location>
        <begin position="95"/>
        <end position="119"/>
    </location>
</feature>
<dbReference type="EMBL" id="JASBNA010000087">
    <property type="protein sequence ID" value="KAK7677526.1"/>
    <property type="molecule type" value="Genomic_DNA"/>
</dbReference>
<evidence type="ECO:0000256" key="4">
    <source>
        <dbReference type="ARBA" id="ARBA00023136"/>
    </source>
</evidence>
<dbReference type="GO" id="GO:0016020">
    <property type="term" value="C:membrane"/>
    <property type="evidence" value="ECO:0007669"/>
    <property type="project" value="UniProtKB-SubCell"/>
</dbReference>
<dbReference type="SMART" id="SM00679">
    <property type="entry name" value="CTNS"/>
    <property type="match status" value="2"/>
</dbReference>
<evidence type="ECO:0008006" key="8">
    <source>
        <dbReference type="Google" id="ProtNLM"/>
    </source>
</evidence>
<feature type="transmembrane region" description="Helical" evidence="5">
    <location>
        <begin position="39"/>
        <end position="59"/>
    </location>
</feature>
<dbReference type="PANTHER" id="PTHR16201">
    <property type="entry name" value="SEVEN TRANSMEMBRANE PROTEIN 1-RELATED"/>
    <property type="match status" value="1"/>
</dbReference>
<dbReference type="Proteomes" id="UP001385951">
    <property type="component" value="Unassembled WGS sequence"/>
</dbReference>
<sequence>MPANAVAENVLGTMGTICWTVQLIPQIWKSWRSKSTEGLSPMLVLLWALSCPFFGVYAIVQNINIPLILQPQFLLFLCLVSWAQCQYYGEKRTLPVVLVMFFSLLLVLGGFEAGMVFAVKPSFNAGNGRPIQFFGIFSSVLLSLALLHQYYEIYKHREVVGISITFMLVDLLGGIFSDLSLAFKARFDTIAAITYSLVIFLDGIVIILAIILNPLAKRRRKREVQAQQVVEAQAEVQMADVEHVVPTTGRTI</sequence>
<feature type="transmembrane region" description="Helical" evidence="5">
    <location>
        <begin position="131"/>
        <end position="147"/>
    </location>
</feature>
<dbReference type="InterPro" id="IPR006603">
    <property type="entry name" value="PQ-loop_rpt"/>
</dbReference>
<feature type="transmembrane region" description="Helical" evidence="5">
    <location>
        <begin position="65"/>
        <end position="83"/>
    </location>
</feature>
<keyword evidence="7" id="KW-1185">Reference proteome</keyword>
<feature type="transmembrane region" description="Helical" evidence="5">
    <location>
        <begin position="189"/>
        <end position="212"/>
    </location>
</feature>
<dbReference type="AlphaFoldDB" id="A0AAW0FB46"/>